<dbReference type="RefSeq" id="WP_243326495.1">
    <property type="nucleotide sequence ID" value="NZ_JAKZMM010000059.1"/>
</dbReference>
<evidence type="ECO:0000256" key="1">
    <source>
        <dbReference type="SAM" id="SignalP"/>
    </source>
</evidence>
<protein>
    <submittedName>
        <fullName evidence="2">DUF4493 domain-containing protein</fullName>
    </submittedName>
</protein>
<feature type="chain" id="PRO_5045169440" evidence="1">
    <location>
        <begin position="23"/>
        <end position="285"/>
    </location>
</feature>
<name>A0ABT0C589_9BACT</name>
<feature type="signal peptide" evidence="1">
    <location>
        <begin position="1"/>
        <end position="22"/>
    </location>
</feature>
<dbReference type="Pfam" id="PF14900">
    <property type="entry name" value="DUF4493"/>
    <property type="match status" value="1"/>
</dbReference>
<gene>
    <name evidence="2" type="ORF">MUN53_16410</name>
</gene>
<dbReference type="Proteomes" id="UP001165444">
    <property type="component" value="Unassembled WGS sequence"/>
</dbReference>
<keyword evidence="3" id="KW-1185">Reference proteome</keyword>
<organism evidence="2 3">
    <name type="scientific">Parabacteroides faecalis</name>
    <dbReference type="NCBI Taxonomy" id="2924040"/>
    <lineage>
        <taxon>Bacteria</taxon>
        <taxon>Pseudomonadati</taxon>
        <taxon>Bacteroidota</taxon>
        <taxon>Bacteroidia</taxon>
        <taxon>Bacteroidales</taxon>
        <taxon>Tannerellaceae</taxon>
        <taxon>Parabacteroides</taxon>
    </lineage>
</organism>
<comment type="caution">
    <text evidence="2">The sequence shown here is derived from an EMBL/GenBank/DDBJ whole genome shotgun (WGS) entry which is preliminary data.</text>
</comment>
<dbReference type="EMBL" id="JAKZMM010000059">
    <property type="protein sequence ID" value="MCJ2382172.1"/>
    <property type="molecule type" value="Genomic_DNA"/>
</dbReference>
<sequence length="285" mass="32082">MKSIFYLLPLWLLLFACTNDQVGINEADEQIPEGMGAVRLEIKSPTEFDIPTIMTRAVHHFDMDPTTFPLRIYEKGNDGSLTLVKAFDSYEALVDNGLPLQLPVGTYQIVASSFVPAEGEEVTDKVYFEGKSEFIVEEKRVSNVSVNCKYASLAVELRLSEQFQQLLETDPLNYAFEMDVYNGVADAVWSFCQQKIDGQETETKLDTGYFLKGCTSDQGKLIVKVRVRLGSSNKWYPERTYYFDNNGSVPQIGEYYVIYLDAGPEAQAAAVKTALVGNYKMEELK</sequence>
<dbReference type="InterPro" id="IPR027840">
    <property type="entry name" value="DUF4493"/>
</dbReference>
<proteinExistence type="predicted"/>
<dbReference type="PROSITE" id="PS51257">
    <property type="entry name" value="PROKAR_LIPOPROTEIN"/>
    <property type="match status" value="1"/>
</dbReference>
<keyword evidence="1" id="KW-0732">Signal</keyword>
<accession>A0ABT0C589</accession>
<evidence type="ECO:0000313" key="3">
    <source>
        <dbReference type="Proteomes" id="UP001165444"/>
    </source>
</evidence>
<reference evidence="2 3" key="1">
    <citation type="submission" date="2022-03" db="EMBL/GenBank/DDBJ databases">
        <title>Parabacteroides sp. nov. isolated from swine feces.</title>
        <authorList>
            <person name="Bak J.E."/>
        </authorList>
    </citation>
    <scope>NUCLEOTIDE SEQUENCE [LARGE SCALE GENOMIC DNA]</scope>
    <source>
        <strain evidence="2 3">AGMB00274</strain>
    </source>
</reference>
<evidence type="ECO:0000313" key="2">
    <source>
        <dbReference type="EMBL" id="MCJ2382172.1"/>
    </source>
</evidence>